<evidence type="ECO:0000313" key="3">
    <source>
        <dbReference type="Proteomes" id="UP000245783"/>
    </source>
</evidence>
<proteinExistence type="predicted"/>
<dbReference type="EMBL" id="KZ819403">
    <property type="protein sequence ID" value="PWN40921.1"/>
    <property type="molecule type" value="Genomic_DNA"/>
</dbReference>
<feature type="compositionally biased region" description="Basic and acidic residues" evidence="1">
    <location>
        <begin position="153"/>
        <end position="170"/>
    </location>
</feature>
<protein>
    <submittedName>
        <fullName evidence="2">Uncharacterized protein</fullName>
    </submittedName>
</protein>
<feature type="compositionally biased region" description="Basic and acidic residues" evidence="1">
    <location>
        <begin position="124"/>
        <end position="137"/>
    </location>
</feature>
<sequence>MKATKPFSLFSLVHWVILSTLCVMILGAPLRHAHDYSASHSAFLESSHMPHRGLLRQSPLRLHTTEAEVMWIDVRHSTSSKFANAQTLARRSFGSAFGFSSSSVAHDFSAAQFPYGRVLISRDSNSKDTGKGSGDKHSHTHPTKSSENQSSSTHEKTSLEKDSKVKEESAPKILSGQNEQKFASPIVGGIGNTVKSSLWTGIGLLGNLLDNWSRKRK</sequence>
<accession>A0A316VXA8</accession>
<evidence type="ECO:0000313" key="2">
    <source>
        <dbReference type="EMBL" id="PWN40921.1"/>
    </source>
</evidence>
<gene>
    <name evidence="2" type="ORF">IE81DRAFT_199820</name>
</gene>
<reference evidence="2 3" key="1">
    <citation type="journal article" date="2018" name="Mol. Biol. Evol.">
        <title>Broad Genomic Sampling Reveals a Smut Pathogenic Ancestry of the Fungal Clade Ustilaginomycotina.</title>
        <authorList>
            <person name="Kijpornyongpan T."/>
            <person name="Mondo S.J."/>
            <person name="Barry K."/>
            <person name="Sandor L."/>
            <person name="Lee J."/>
            <person name="Lipzen A."/>
            <person name="Pangilinan J."/>
            <person name="LaButti K."/>
            <person name="Hainaut M."/>
            <person name="Henrissat B."/>
            <person name="Grigoriev I.V."/>
            <person name="Spatafora J.W."/>
            <person name="Aime M.C."/>
        </authorList>
    </citation>
    <scope>NUCLEOTIDE SEQUENCE [LARGE SCALE GENOMIC DNA]</scope>
    <source>
        <strain evidence="2 3">MCA 4658</strain>
    </source>
</reference>
<dbReference type="GeneID" id="37032740"/>
<dbReference type="OrthoDB" id="10356333at2759"/>
<evidence type="ECO:0000256" key="1">
    <source>
        <dbReference type="SAM" id="MobiDB-lite"/>
    </source>
</evidence>
<name>A0A316VXA8_9BASI</name>
<feature type="compositionally biased region" description="Polar residues" evidence="1">
    <location>
        <begin position="143"/>
        <end position="152"/>
    </location>
</feature>
<dbReference type="Proteomes" id="UP000245783">
    <property type="component" value="Unassembled WGS sequence"/>
</dbReference>
<keyword evidence="3" id="KW-1185">Reference proteome</keyword>
<dbReference type="AlphaFoldDB" id="A0A316VXA8"/>
<feature type="region of interest" description="Disordered" evidence="1">
    <location>
        <begin position="122"/>
        <end position="177"/>
    </location>
</feature>
<organism evidence="2 3">
    <name type="scientific">Ceraceosorus guamensis</name>
    <dbReference type="NCBI Taxonomy" id="1522189"/>
    <lineage>
        <taxon>Eukaryota</taxon>
        <taxon>Fungi</taxon>
        <taxon>Dikarya</taxon>
        <taxon>Basidiomycota</taxon>
        <taxon>Ustilaginomycotina</taxon>
        <taxon>Exobasidiomycetes</taxon>
        <taxon>Ceraceosorales</taxon>
        <taxon>Ceraceosoraceae</taxon>
        <taxon>Ceraceosorus</taxon>
    </lineage>
</organism>
<dbReference type="InParanoid" id="A0A316VXA8"/>
<dbReference type="RefSeq" id="XP_025368081.1">
    <property type="nucleotide sequence ID" value="XM_025510870.1"/>
</dbReference>